<dbReference type="Pfam" id="PF00733">
    <property type="entry name" value="Asn_synthase"/>
    <property type="match status" value="1"/>
</dbReference>
<dbReference type="SUPFAM" id="SSF56235">
    <property type="entry name" value="N-terminal nucleophile aminohydrolases (Ntn hydrolases)"/>
    <property type="match status" value="1"/>
</dbReference>
<evidence type="ECO:0000256" key="8">
    <source>
        <dbReference type="PIRSR" id="PIRSR001589-1"/>
    </source>
</evidence>
<evidence type="ECO:0000256" key="3">
    <source>
        <dbReference type="ARBA" id="ARBA00012737"/>
    </source>
</evidence>
<dbReference type="GO" id="GO:0006529">
    <property type="term" value="P:asparagine biosynthetic process"/>
    <property type="evidence" value="ECO:0007669"/>
    <property type="project" value="UniProtKB-KW"/>
</dbReference>
<evidence type="ECO:0000256" key="6">
    <source>
        <dbReference type="ARBA" id="ARBA00022962"/>
    </source>
</evidence>
<evidence type="ECO:0000313" key="12">
    <source>
        <dbReference type="EMBL" id="NNV56592.1"/>
    </source>
</evidence>
<dbReference type="CDD" id="cd00712">
    <property type="entry name" value="AsnB"/>
    <property type="match status" value="1"/>
</dbReference>
<dbReference type="CDD" id="cd01991">
    <property type="entry name" value="Asn_synthase_B_C"/>
    <property type="match status" value="1"/>
</dbReference>
<dbReference type="InterPro" id="IPR033738">
    <property type="entry name" value="AsnB_N"/>
</dbReference>
<evidence type="ECO:0000259" key="11">
    <source>
        <dbReference type="PROSITE" id="PS51278"/>
    </source>
</evidence>
<keyword evidence="12" id="KW-0436">Ligase</keyword>
<protein>
    <recommendedName>
        <fullName evidence="3">asparagine synthase (glutamine-hydrolyzing)</fullName>
        <ecNumber evidence="3">6.3.5.4</ecNumber>
    </recommendedName>
</protein>
<dbReference type="InterPro" id="IPR001962">
    <property type="entry name" value="Asn_synthase"/>
</dbReference>
<organism evidence="12 13">
    <name type="scientific">Limnovirga soli</name>
    <dbReference type="NCBI Taxonomy" id="2656915"/>
    <lineage>
        <taxon>Bacteria</taxon>
        <taxon>Pseudomonadati</taxon>
        <taxon>Bacteroidota</taxon>
        <taxon>Chitinophagia</taxon>
        <taxon>Chitinophagales</taxon>
        <taxon>Chitinophagaceae</taxon>
        <taxon>Limnovirga</taxon>
    </lineage>
</organism>
<dbReference type="GO" id="GO:0005524">
    <property type="term" value="F:ATP binding"/>
    <property type="evidence" value="ECO:0007669"/>
    <property type="project" value="UniProtKB-KW"/>
</dbReference>
<evidence type="ECO:0000256" key="4">
    <source>
        <dbReference type="ARBA" id="ARBA00022741"/>
    </source>
</evidence>
<feature type="site" description="Important for beta-aspartyl-AMP intermediate formation" evidence="10">
    <location>
        <position position="360"/>
    </location>
</feature>
<dbReference type="PANTHER" id="PTHR43284:SF1">
    <property type="entry name" value="ASPARAGINE SYNTHETASE"/>
    <property type="match status" value="1"/>
</dbReference>
<keyword evidence="8" id="KW-0028">Amino-acid biosynthesis</keyword>
<name>A0A8J8FFS4_9BACT</name>
<dbReference type="InterPro" id="IPR029055">
    <property type="entry name" value="Ntn_hydrolases_N"/>
</dbReference>
<keyword evidence="4 9" id="KW-0547">Nucleotide-binding</keyword>
<dbReference type="Pfam" id="PF13537">
    <property type="entry name" value="GATase_7"/>
    <property type="match status" value="1"/>
</dbReference>
<evidence type="ECO:0000256" key="2">
    <source>
        <dbReference type="ARBA" id="ARBA00005752"/>
    </source>
</evidence>
<keyword evidence="8" id="KW-0061">Asparagine biosynthesis</keyword>
<gene>
    <name evidence="12" type="primary">asnB</name>
    <name evidence="12" type="ORF">GD597_14055</name>
</gene>
<dbReference type="PIRSF" id="PIRSF001589">
    <property type="entry name" value="Asn_synthetase_glu-h"/>
    <property type="match status" value="1"/>
</dbReference>
<dbReference type="PROSITE" id="PS51278">
    <property type="entry name" value="GATASE_TYPE_2"/>
    <property type="match status" value="1"/>
</dbReference>
<comment type="catalytic activity">
    <reaction evidence="7">
        <text>L-aspartate + L-glutamine + ATP + H2O = L-asparagine + L-glutamate + AMP + diphosphate + H(+)</text>
        <dbReference type="Rhea" id="RHEA:12228"/>
        <dbReference type="ChEBI" id="CHEBI:15377"/>
        <dbReference type="ChEBI" id="CHEBI:15378"/>
        <dbReference type="ChEBI" id="CHEBI:29985"/>
        <dbReference type="ChEBI" id="CHEBI:29991"/>
        <dbReference type="ChEBI" id="CHEBI:30616"/>
        <dbReference type="ChEBI" id="CHEBI:33019"/>
        <dbReference type="ChEBI" id="CHEBI:58048"/>
        <dbReference type="ChEBI" id="CHEBI:58359"/>
        <dbReference type="ChEBI" id="CHEBI:456215"/>
        <dbReference type="EC" id="6.3.5.4"/>
    </reaction>
</comment>
<dbReference type="Gene3D" id="3.60.20.10">
    <property type="entry name" value="Glutamine Phosphoribosylpyrophosphate, subunit 1, domain 1"/>
    <property type="match status" value="1"/>
</dbReference>
<dbReference type="GO" id="GO:0004066">
    <property type="term" value="F:asparagine synthase (glutamine-hydrolyzing) activity"/>
    <property type="evidence" value="ECO:0007669"/>
    <property type="project" value="UniProtKB-EC"/>
</dbReference>
<dbReference type="Proteomes" id="UP000598971">
    <property type="component" value="Unassembled WGS sequence"/>
</dbReference>
<sequence>MCGLVGIYSFKRNILDRKEYIKKCLLTMKHRGPDSHAIWHNNANYISGFVRLSIRDISNHGNQPMLSNCGNFCLSFNGEIYNSEKYKALLIREGVQFASSSDTEVLLYALKSWGIQFVLEHFDGMFAFAFYDLQKNELLLARDRLGIKPLYIGFDKNESIIFSSQYDHIINYASIQQEAFDPSSIGTYLQLGYIPDNAGAINKTILFPHGHYAVINSAGYTITQYYSSVKSVLSQQVLSEALIQKAAIEQLVSDVEVGVFLSGGVDSSLLAYLVNNKQPISAFTVGTNDAYSDETNDATGFAKRIQMNHQVAKVTEQDFIETLEDNTEAYSEPFADFSSIPSLVISKFAAAHVKVILSGDGPDELSYGYYRNIKLLHAGKYFFDNNLAKVAKLISGRFTSKYPFLDSRILTQKDFYTYYYQYLFLFGSSWVPAIFKPACAEAYFLQNIRNNSMQDVTQQNYMHTVRDIELNLHLQRVLLKLDRASMFHSIEARVPYLSNNIVDAAMAAGIQQHINGHEGKYFFKELLAQKTDHDYAYKQKKGFLVPMAAWLRNQIKADVYDKVLNMPADLDSMFNRNQLIKLLDKHTKDGKDFSGIIWSLYALVNWYNKHYNKQILRS</sequence>
<dbReference type="GO" id="GO:0005829">
    <property type="term" value="C:cytosol"/>
    <property type="evidence" value="ECO:0007669"/>
    <property type="project" value="TreeGrafter"/>
</dbReference>
<feature type="binding site" evidence="9">
    <location>
        <begin position="358"/>
        <end position="359"/>
    </location>
    <ligand>
        <name>ATP</name>
        <dbReference type="ChEBI" id="CHEBI:30616"/>
    </ligand>
</feature>
<feature type="binding site" evidence="9">
    <location>
        <position position="102"/>
    </location>
    <ligand>
        <name>L-glutamine</name>
        <dbReference type="ChEBI" id="CHEBI:58359"/>
    </ligand>
</feature>
<evidence type="ECO:0000256" key="10">
    <source>
        <dbReference type="PIRSR" id="PIRSR001589-3"/>
    </source>
</evidence>
<feature type="domain" description="Glutamine amidotransferase type-2" evidence="11">
    <location>
        <begin position="2"/>
        <end position="218"/>
    </location>
</feature>
<dbReference type="Gene3D" id="3.40.50.620">
    <property type="entry name" value="HUPs"/>
    <property type="match status" value="1"/>
</dbReference>
<evidence type="ECO:0000256" key="1">
    <source>
        <dbReference type="ARBA" id="ARBA00005187"/>
    </source>
</evidence>
<dbReference type="InterPro" id="IPR017932">
    <property type="entry name" value="GATase_2_dom"/>
</dbReference>
<dbReference type="PANTHER" id="PTHR43284">
    <property type="entry name" value="ASPARAGINE SYNTHETASE (GLUTAMINE-HYDROLYZING)"/>
    <property type="match status" value="1"/>
</dbReference>
<dbReference type="EC" id="6.3.5.4" evidence="3"/>
<dbReference type="InterPro" id="IPR014729">
    <property type="entry name" value="Rossmann-like_a/b/a_fold"/>
</dbReference>
<feature type="binding site" evidence="9">
    <location>
        <position position="285"/>
    </location>
    <ligand>
        <name>ATP</name>
        <dbReference type="ChEBI" id="CHEBI:30616"/>
    </ligand>
</feature>
<dbReference type="InterPro" id="IPR051786">
    <property type="entry name" value="ASN_synthetase/amidase"/>
</dbReference>
<feature type="active site" description="For GATase activity" evidence="8">
    <location>
        <position position="2"/>
    </location>
</feature>
<evidence type="ECO:0000256" key="5">
    <source>
        <dbReference type="ARBA" id="ARBA00022840"/>
    </source>
</evidence>
<evidence type="ECO:0000313" key="13">
    <source>
        <dbReference type="Proteomes" id="UP000598971"/>
    </source>
</evidence>
<accession>A0A8J8FFS4</accession>
<keyword evidence="6 8" id="KW-0315">Glutamine amidotransferase</keyword>
<evidence type="ECO:0000256" key="7">
    <source>
        <dbReference type="ARBA" id="ARBA00048741"/>
    </source>
</evidence>
<dbReference type="InterPro" id="IPR006426">
    <property type="entry name" value="Asn_synth_AEB"/>
</dbReference>
<keyword evidence="13" id="KW-1185">Reference proteome</keyword>
<dbReference type="AlphaFoldDB" id="A0A8J8FFS4"/>
<comment type="similarity">
    <text evidence="2">Belongs to the asparagine synthetase family.</text>
</comment>
<dbReference type="EMBL" id="WHPF01000009">
    <property type="protein sequence ID" value="NNV56592.1"/>
    <property type="molecule type" value="Genomic_DNA"/>
</dbReference>
<keyword evidence="5 9" id="KW-0067">ATP-binding</keyword>
<dbReference type="NCBIfam" id="TIGR01536">
    <property type="entry name" value="asn_synth_AEB"/>
    <property type="match status" value="1"/>
</dbReference>
<dbReference type="RefSeq" id="WP_171608534.1">
    <property type="nucleotide sequence ID" value="NZ_WHPF01000009.1"/>
</dbReference>
<evidence type="ECO:0000256" key="9">
    <source>
        <dbReference type="PIRSR" id="PIRSR001589-2"/>
    </source>
</evidence>
<reference evidence="12" key="1">
    <citation type="submission" date="2019-10" db="EMBL/GenBank/DDBJ databases">
        <title>Draft genome sequence of Panacibacter sp. KCS-6.</title>
        <authorList>
            <person name="Yim K.J."/>
        </authorList>
    </citation>
    <scope>NUCLEOTIDE SEQUENCE</scope>
    <source>
        <strain evidence="12">KCS-6</strain>
    </source>
</reference>
<dbReference type="SUPFAM" id="SSF52402">
    <property type="entry name" value="Adenine nucleotide alpha hydrolases-like"/>
    <property type="match status" value="1"/>
</dbReference>
<comment type="pathway">
    <text evidence="1">Amino-acid biosynthesis; L-asparagine biosynthesis; L-asparagine from L-aspartate (L-Gln route): step 1/1.</text>
</comment>
<proteinExistence type="inferred from homology"/>
<comment type="caution">
    <text evidence="12">The sequence shown here is derived from an EMBL/GenBank/DDBJ whole genome shotgun (WGS) entry which is preliminary data.</text>
</comment>